<evidence type="ECO:0000313" key="2">
    <source>
        <dbReference type="Proteomes" id="UP001187192"/>
    </source>
</evidence>
<comment type="caution">
    <text evidence="1">The sequence shown here is derived from an EMBL/GenBank/DDBJ whole genome shotgun (WGS) entry which is preliminary data.</text>
</comment>
<dbReference type="EMBL" id="BTGU01000008">
    <property type="protein sequence ID" value="GMN38467.1"/>
    <property type="molecule type" value="Genomic_DNA"/>
</dbReference>
<evidence type="ECO:0000313" key="1">
    <source>
        <dbReference type="EMBL" id="GMN38467.1"/>
    </source>
</evidence>
<dbReference type="AlphaFoldDB" id="A0AA87ZQT0"/>
<sequence>MEGKIKRVGLRENQFNWVLLLGIFKKRNNSSATAGGERSVKCGRRVIAFTERSGRGVIQARHPVDQHHPLHERVDKNHPVVVVAAAAVV</sequence>
<name>A0AA87ZQT0_FICCA</name>
<protein>
    <submittedName>
        <fullName evidence="1">Uncharacterized protein</fullName>
    </submittedName>
</protein>
<reference evidence="1" key="1">
    <citation type="submission" date="2023-07" db="EMBL/GenBank/DDBJ databases">
        <title>draft genome sequence of fig (Ficus carica).</title>
        <authorList>
            <person name="Takahashi T."/>
            <person name="Nishimura K."/>
        </authorList>
    </citation>
    <scope>NUCLEOTIDE SEQUENCE</scope>
</reference>
<organism evidence="1 2">
    <name type="scientific">Ficus carica</name>
    <name type="common">Common fig</name>
    <dbReference type="NCBI Taxonomy" id="3494"/>
    <lineage>
        <taxon>Eukaryota</taxon>
        <taxon>Viridiplantae</taxon>
        <taxon>Streptophyta</taxon>
        <taxon>Embryophyta</taxon>
        <taxon>Tracheophyta</taxon>
        <taxon>Spermatophyta</taxon>
        <taxon>Magnoliopsida</taxon>
        <taxon>eudicotyledons</taxon>
        <taxon>Gunneridae</taxon>
        <taxon>Pentapetalae</taxon>
        <taxon>rosids</taxon>
        <taxon>fabids</taxon>
        <taxon>Rosales</taxon>
        <taxon>Moraceae</taxon>
        <taxon>Ficeae</taxon>
        <taxon>Ficus</taxon>
    </lineage>
</organism>
<proteinExistence type="predicted"/>
<gene>
    <name evidence="1" type="ORF">TIFTF001_007692</name>
</gene>
<dbReference type="Gramene" id="FCD_00025821-RA">
    <property type="protein sequence ID" value="FCD_00025821-RA:cds"/>
    <property type="gene ID" value="FCD_00025821"/>
</dbReference>
<accession>A0AA87ZQT0</accession>
<keyword evidence="2" id="KW-1185">Reference proteome</keyword>
<dbReference type="Proteomes" id="UP001187192">
    <property type="component" value="Unassembled WGS sequence"/>
</dbReference>